<evidence type="ECO:0000259" key="2">
    <source>
        <dbReference type="PROSITE" id="PS51222"/>
    </source>
</evidence>
<dbReference type="AlphaFoldDB" id="A0ABD1UHF8"/>
<keyword evidence="4" id="KW-1185">Reference proteome</keyword>
<dbReference type="PROSITE" id="PS51222">
    <property type="entry name" value="DCD"/>
    <property type="match status" value="1"/>
</dbReference>
<dbReference type="SMART" id="SM00767">
    <property type="entry name" value="DCD"/>
    <property type="match status" value="1"/>
</dbReference>
<comment type="caution">
    <text evidence="3">The sequence shown here is derived from an EMBL/GenBank/DDBJ whole genome shotgun (WGS) entry which is preliminary data.</text>
</comment>
<sequence>MESDEDNGAAGNMPEFGAIFMSNVASKKECFKHKVFALPSSQAKFVKQVKAGMVLFLFEYEKRELFGVYQACSDGAMDIVPHLCNSLGKKFPAQVHFKPIWYCNPLSEKMFQDAIYDNYYSAKKFNFGLSEDQVHRLLLLFSSRKLKNKLPRQPLTKLVNRAVDEERRLMDDDRFALLQRADMQSSEDVFEPGMSRHLGNLLNRPKEPDDDIPFIEDRIDTEDEFNSVAHGLLTGYTSECVNRRTDNDGRLLRSNLSENRLHDSFYKVRRLADGGRLLTGELVNDKFQVDSDLNPIHFREYPVGPLDVKTDDDDKLMMRNRTVGGYDTDIGFGSARSTEHRGKSLNRNQLGINDNKFLIGGHGEKEYNHHHIVEPAVSNDGNLDERLENRHCMDYFSGSASASERIGSLLHKIRKPTGDGWFSMNERIGGEPNLCSHLGPGFSTENFGNPLNSGCRTINDAKISKSEGRVAENIVDSIRCSTTSNKNFGYVSSVDGQVADDGRFRNDNWDGWFSMNERIGGEPNLCSHLGPGFSTENFGNPLTSSCRTINDAKISKSEGRVTENIVDSIRCSTTLNKNFGYVSSVDGEVADDGRFRNDNRVEIAERIDTFARPVISTECTSLSKMRQNSLVYPNTSHSTCHDATVARAVAYNPELARSHYLRFSSFAANGSSSSVQENPCRGSGGNHYFLSNSASPTYGLEAKGLSRRLDVASAYEHKAVLPTISDHSSQSPCGTANYFLNADLSNHVDLNSSAYLDYRCSSFPNPSSASLPRVETFERDKGSASYALNSMENPTFRKGENFPLTSRGMHQSLIYHEIGKTSAGQEFLCSAKQDLNLGMYHHEEDSLNYDNDDFKRSKENILDYEEHQRRSKTPSYDSSSNRRSVFSRLTSGPEAQVQEKEENDNYVCYDGCHMDSSVNEVMDSLQQGHNNRVREGEKPKKCKPFHSRFAYGESGLDEREIFVASNIEIDQSMKMRKMKEAYGAIDENMDEVPKETRVVDFKRRSETKKSFIETSTKTNPSIVEGKISRVNAEDDSLKDKSCKRRKLVRPAFTKNDSVDEGVVSNPSDNCDTVLTVHEAKMLNPDTRLSSVISKGSRKLGVTNIMSSFKSEGPKILKIGSLSSRSHKHEQGKETSNIPRNN</sequence>
<evidence type="ECO:0000256" key="1">
    <source>
        <dbReference type="SAM" id="MobiDB-lite"/>
    </source>
</evidence>
<dbReference type="EMBL" id="JBFOLK010000003">
    <property type="protein sequence ID" value="KAL2524464.1"/>
    <property type="molecule type" value="Genomic_DNA"/>
</dbReference>
<dbReference type="Pfam" id="PF10539">
    <property type="entry name" value="Dev_Cell_Death"/>
    <property type="match status" value="1"/>
</dbReference>
<accession>A0ABD1UHF8</accession>
<dbReference type="PANTHER" id="PTHR46444:SF9">
    <property type="entry name" value="DCD (DEVELOPMENT AND CELL DEATH) DOMAIN PROTEIN"/>
    <property type="match status" value="1"/>
</dbReference>
<dbReference type="PANTHER" id="PTHR46444">
    <property type="entry name" value="DCD (DEVELOPMENT AND CELL DEATH) DOMAIN PROTEIN-RELATED"/>
    <property type="match status" value="1"/>
</dbReference>
<reference evidence="4" key="1">
    <citation type="submission" date="2024-07" db="EMBL/GenBank/DDBJ databases">
        <title>Two chromosome-level genome assemblies of Korean endemic species Abeliophyllum distichum and Forsythia ovata (Oleaceae).</title>
        <authorList>
            <person name="Jang H."/>
        </authorList>
    </citation>
    <scope>NUCLEOTIDE SEQUENCE [LARGE SCALE GENOMIC DNA]</scope>
</reference>
<organism evidence="3 4">
    <name type="scientific">Abeliophyllum distichum</name>
    <dbReference type="NCBI Taxonomy" id="126358"/>
    <lineage>
        <taxon>Eukaryota</taxon>
        <taxon>Viridiplantae</taxon>
        <taxon>Streptophyta</taxon>
        <taxon>Embryophyta</taxon>
        <taxon>Tracheophyta</taxon>
        <taxon>Spermatophyta</taxon>
        <taxon>Magnoliopsida</taxon>
        <taxon>eudicotyledons</taxon>
        <taxon>Gunneridae</taxon>
        <taxon>Pentapetalae</taxon>
        <taxon>asterids</taxon>
        <taxon>lamiids</taxon>
        <taxon>Lamiales</taxon>
        <taxon>Oleaceae</taxon>
        <taxon>Forsythieae</taxon>
        <taxon>Abeliophyllum</taxon>
    </lineage>
</organism>
<dbReference type="InterPro" id="IPR013989">
    <property type="entry name" value="Dev_and_cell_death_domain"/>
</dbReference>
<proteinExistence type="predicted"/>
<gene>
    <name evidence="3" type="ORF">Adt_09518</name>
</gene>
<dbReference type="Proteomes" id="UP001604336">
    <property type="component" value="Unassembled WGS sequence"/>
</dbReference>
<name>A0ABD1UHF8_9LAMI</name>
<feature type="region of interest" description="Disordered" evidence="1">
    <location>
        <begin position="865"/>
        <end position="900"/>
    </location>
</feature>
<protein>
    <submittedName>
        <fullName evidence="3">DCD domain-containing protein</fullName>
    </submittedName>
</protein>
<feature type="region of interest" description="Disordered" evidence="1">
    <location>
        <begin position="1119"/>
        <end position="1141"/>
    </location>
</feature>
<feature type="compositionally biased region" description="Polar residues" evidence="1">
    <location>
        <begin position="873"/>
        <end position="890"/>
    </location>
</feature>
<evidence type="ECO:0000313" key="4">
    <source>
        <dbReference type="Proteomes" id="UP001604336"/>
    </source>
</evidence>
<feature type="domain" description="DCD" evidence="2">
    <location>
        <begin position="13"/>
        <end position="143"/>
    </location>
</feature>
<evidence type="ECO:0000313" key="3">
    <source>
        <dbReference type="EMBL" id="KAL2524464.1"/>
    </source>
</evidence>